<evidence type="ECO:0000313" key="4">
    <source>
        <dbReference type="EMBL" id="TVT98339.1"/>
    </source>
</evidence>
<feature type="compositionally biased region" description="Basic and acidic residues" evidence="1">
    <location>
        <begin position="692"/>
        <end position="702"/>
    </location>
</feature>
<dbReference type="InterPro" id="IPR025315">
    <property type="entry name" value="DUF4220"/>
</dbReference>
<dbReference type="EMBL" id="RWGY01000872">
    <property type="protein sequence ID" value="TVT98339.1"/>
    <property type="molecule type" value="Genomic_DNA"/>
</dbReference>
<feature type="region of interest" description="Disordered" evidence="1">
    <location>
        <begin position="817"/>
        <end position="894"/>
    </location>
</feature>
<dbReference type="Pfam" id="PF13968">
    <property type="entry name" value="DUF4220"/>
    <property type="match status" value="1"/>
</dbReference>
<feature type="transmembrane region" description="Helical" evidence="2">
    <location>
        <begin position="68"/>
        <end position="88"/>
    </location>
</feature>
<feature type="transmembrane region" description="Helical" evidence="2">
    <location>
        <begin position="345"/>
        <end position="366"/>
    </location>
</feature>
<feature type="compositionally biased region" description="Basic and acidic residues" evidence="1">
    <location>
        <begin position="870"/>
        <end position="880"/>
    </location>
</feature>
<dbReference type="Proteomes" id="UP000324897">
    <property type="component" value="Unassembled WGS sequence"/>
</dbReference>
<sequence>MLLRIEFLVVVIASLYLIMFILDLWRRRSRSSVIKYILLILDAIVDSTFLYTMGLMQSAPFKKDLFPVWALVLVNLRFNGCFISAYGIPDQENRRMSELSTVMALSIVAFLNGTRNSQFKHPIWAMWALQLVRSFYLIFAYVKAIRSSLHGMSSAFLTVSSATLNHADEAPVVNSTTMAGYGYPVCGDQLLKFQVKAPKYNFHLSTDHKTGLTTLETVWNDRTLKNLSSSQNTDVELIRDMCLSFSMYRLLRCRFDNFALPSNTIKEIRDLMSTIMKDGPERTFRIVESEVAFINDYFYTRYPVLFFGGFPLPATLYPLATIVFTCWLGRDIHRSYKPKPGETAHVIHGVNVDLIITWVFMGVVVLKEFWKMLTYLLSDWTKVTVLCQFIPKDSELQSKWLKWLIQNLVWLLCTPRFKIVKRWHWKIDQYEFIQSYVYNPWKSILFFYLSLGIIPKDAKGVKVEKAIKLPEEVKAAILKSICSMDLEKEFLKGDDLPSLNKVRMEIRSEIKWAFEFSTCTHTILVWHIATSMCEIELAQHYNTSLTDSEVLRALKSAKGCCSSSQPYIIKLQRLECAIRANFSVANSISRYCAYMIAKVPDLLPDSSFVPELILESTVEEASKILEGCDNLQSIYRRLTREGEMKGNSADDHLADDAEEQSKCCDLPDASCFLSLIKAKSFRCFFSGNEGDNGRDGNRDTNRSDAVIDVGEDEEHNLRGGDGDDTDDVVPAQERIITMGARLGWLLIEKISDDVARWKLLSEVWADLLVHIAPSWNTDAHKKHLATGGEFITHVWAILSHCGVKSSKLWPEEITVDGPLGVTGREEDRVQQQSVTPTARPPSTANQEEMSSSNSLGRAQQNQSTGHSQMRKPDNFQRSERTEDDQTDHQEDLTGVTKKEIKASAQKIFQHEQSNRETKITKVVRPDSRRECRPLQKVLPEEIDKPKVLPEEIDVPESTKSTSTDYMVSDEDLPTIEYIKSSSPEKILVDYGEYKLNRQRMECLLDPKAYINSETANVCIRLLREKCTINDREDGSVYLETTYNSKILWRDGESEIEEKDKHHHSFIIERAQTYLEHDMLKGLERHFDQVIKLESFKPGEKWKDTQVTKWPIRRPITHKMQFDGMSCGLFMLKFFECWTGNTLSPTFAQNDITNLRCKLAVILVNDPLNQEKGSPGYKISNTDKPNSEVEDI</sequence>
<evidence type="ECO:0000313" key="5">
    <source>
        <dbReference type="Proteomes" id="UP000324897"/>
    </source>
</evidence>
<evidence type="ECO:0000256" key="1">
    <source>
        <dbReference type="SAM" id="MobiDB-lite"/>
    </source>
</evidence>
<reference evidence="4 5" key="1">
    <citation type="journal article" date="2019" name="Sci. Rep.">
        <title>A high-quality genome of Eragrostis curvula grass provides insights into Poaceae evolution and supports new strategies to enhance forage quality.</title>
        <authorList>
            <person name="Carballo J."/>
            <person name="Santos B.A.C.M."/>
            <person name="Zappacosta D."/>
            <person name="Garbus I."/>
            <person name="Selva J.P."/>
            <person name="Gallo C.A."/>
            <person name="Diaz A."/>
            <person name="Albertini E."/>
            <person name="Caccamo M."/>
            <person name="Echenique V."/>
        </authorList>
    </citation>
    <scope>NUCLEOTIDE SEQUENCE [LARGE SCALE GENOMIC DNA]</scope>
    <source>
        <strain evidence="5">cv. Victoria</strain>
        <tissue evidence="4">Leaf</tissue>
    </source>
</reference>
<keyword evidence="5" id="KW-1185">Reference proteome</keyword>
<name>A0A5J9SGY5_9POAL</name>
<gene>
    <name evidence="4" type="ORF">EJB05_56362</name>
</gene>
<proteinExistence type="predicted"/>
<dbReference type="Pfam" id="PF04578">
    <property type="entry name" value="DUF594"/>
    <property type="match status" value="1"/>
</dbReference>
<accession>A0A5J9SGY5</accession>
<dbReference type="InterPro" id="IPR007658">
    <property type="entry name" value="DUF594"/>
</dbReference>
<dbReference type="Gramene" id="TVT98339">
    <property type="protein sequence ID" value="TVT98339"/>
    <property type="gene ID" value="EJB05_56362"/>
</dbReference>
<organism evidence="4 5">
    <name type="scientific">Eragrostis curvula</name>
    <name type="common">weeping love grass</name>
    <dbReference type="NCBI Taxonomy" id="38414"/>
    <lineage>
        <taxon>Eukaryota</taxon>
        <taxon>Viridiplantae</taxon>
        <taxon>Streptophyta</taxon>
        <taxon>Embryophyta</taxon>
        <taxon>Tracheophyta</taxon>
        <taxon>Spermatophyta</taxon>
        <taxon>Magnoliopsida</taxon>
        <taxon>Liliopsida</taxon>
        <taxon>Poales</taxon>
        <taxon>Poaceae</taxon>
        <taxon>PACMAD clade</taxon>
        <taxon>Chloridoideae</taxon>
        <taxon>Eragrostideae</taxon>
        <taxon>Eragrostidinae</taxon>
        <taxon>Eragrostis</taxon>
    </lineage>
</organism>
<feature type="non-terminal residue" evidence="4">
    <location>
        <position position="1"/>
    </location>
</feature>
<feature type="transmembrane region" description="Helical" evidence="2">
    <location>
        <begin position="304"/>
        <end position="325"/>
    </location>
</feature>
<protein>
    <recommendedName>
        <fullName evidence="3">DUF4220 domain-containing protein</fullName>
    </recommendedName>
</protein>
<feature type="compositionally biased region" description="Polar residues" evidence="1">
    <location>
        <begin position="830"/>
        <end position="867"/>
    </location>
</feature>
<evidence type="ECO:0000256" key="2">
    <source>
        <dbReference type="SAM" id="Phobius"/>
    </source>
</evidence>
<dbReference type="OrthoDB" id="624036at2759"/>
<feature type="domain" description="DUF4220" evidence="3">
    <location>
        <begin position="44"/>
        <end position="434"/>
    </location>
</feature>
<dbReference type="SUPFAM" id="SSF54001">
    <property type="entry name" value="Cysteine proteinases"/>
    <property type="match status" value="1"/>
</dbReference>
<evidence type="ECO:0000259" key="3">
    <source>
        <dbReference type="Pfam" id="PF13968"/>
    </source>
</evidence>
<feature type="transmembrane region" description="Helical" evidence="2">
    <location>
        <begin position="6"/>
        <end position="25"/>
    </location>
</feature>
<keyword evidence="2" id="KW-0472">Membrane</keyword>
<feature type="region of interest" description="Disordered" evidence="1">
    <location>
        <begin position="692"/>
        <end position="726"/>
    </location>
</feature>
<dbReference type="Gene3D" id="3.40.395.10">
    <property type="entry name" value="Adenoviral Proteinase, Chain A"/>
    <property type="match status" value="1"/>
</dbReference>
<dbReference type="PANTHER" id="PTHR31325">
    <property type="entry name" value="OS01G0798800 PROTEIN-RELATED"/>
    <property type="match status" value="1"/>
</dbReference>
<dbReference type="InterPro" id="IPR038765">
    <property type="entry name" value="Papain-like_cys_pep_sf"/>
</dbReference>
<feature type="region of interest" description="Disordered" evidence="1">
    <location>
        <begin position="1172"/>
        <end position="1191"/>
    </location>
</feature>
<feature type="transmembrane region" description="Helical" evidence="2">
    <location>
        <begin position="37"/>
        <end position="56"/>
    </location>
</feature>
<keyword evidence="2" id="KW-0812">Transmembrane</keyword>
<keyword evidence="2" id="KW-1133">Transmembrane helix</keyword>
<comment type="caution">
    <text evidence="4">The sequence shown here is derived from an EMBL/GenBank/DDBJ whole genome shotgun (WGS) entry which is preliminary data.</text>
</comment>
<dbReference type="AlphaFoldDB" id="A0A5J9SGY5"/>